<evidence type="ECO:0000256" key="4">
    <source>
        <dbReference type="ARBA" id="ARBA00022803"/>
    </source>
</evidence>
<dbReference type="PANTHER" id="PTHR46630:SF1">
    <property type="entry name" value="TETRATRICOPEPTIDE REPEAT PROTEIN 29"/>
    <property type="match status" value="1"/>
</dbReference>
<dbReference type="AlphaFoldDB" id="A0A9X4ELS5"/>
<dbReference type="GO" id="GO:0005737">
    <property type="term" value="C:cytoplasm"/>
    <property type="evidence" value="ECO:0007669"/>
    <property type="project" value="UniProtKB-SubCell"/>
</dbReference>
<keyword evidence="8" id="KW-1185">Reference proteome</keyword>
<dbReference type="InterPro" id="IPR019734">
    <property type="entry name" value="TPR_rpt"/>
</dbReference>
<dbReference type="Gene3D" id="1.25.40.10">
    <property type="entry name" value="Tetratricopeptide repeat domain"/>
    <property type="match status" value="2"/>
</dbReference>
<dbReference type="SUPFAM" id="SSF48452">
    <property type="entry name" value="TPR-like"/>
    <property type="match status" value="2"/>
</dbReference>
<proteinExistence type="inferred from homology"/>
<evidence type="ECO:0000256" key="1">
    <source>
        <dbReference type="ARBA" id="ARBA00004496"/>
    </source>
</evidence>
<evidence type="ECO:0000256" key="2">
    <source>
        <dbReference type="ARBA" id="ARBA00022490"/>
    </source>
</evidence>
<comment type="subcellular location">
    <subcellularLocation>
        <location evidence="1">Cytoplasm</location>
    </subcellularLocation>
</comment>
<gene>
    <name evidence="7" type="ORF">LCI24_01160</name>
</gene>
<comment type="similarity">
    <text evidence="5">Belongs to the Rap family.</text>
</comment>
<dbReference type="Proteomes" id="UP001149303">
    <property type="component" value="Unassembled WGS sequence"/>
</dbReference>
<sequence length="492" mass="58144">MKNKSETYKKQTALFFFLFLFISSFGQSKVDTLSDKTMEELFSYSEKSENKEDKIRYIKAFLKVAKREKHKQRIAGGYWVLSELYNDASSLIYLDSIVSLTKNNGNKYYPGYAYHSKANFYFVKGDFKKALDNYLKANNCAKKQGNTDLIMSTNYSIGTIKRNLKEYDEALKIYVENINYIKKKNKSLDGSYYLTTIMAISNVFSEKKDLDSATFYNELGVKKSLKNNFIDKYHHFSINQGIVNYHAKKYHIAIDSIKKHVSFLKENEKLSDYSYACFYLGKCYQKIGNKILAVKYFKEVDSIFQKNKNIPSDSRYAYEFLVDFYKEKKDLKKQLLYVNKLIYYDSINYNKYNYINKKILKEYDIPKLKEEKEIIIKKLEKKYSGSRKLIFTISVFCVVLLTLLYFQYKKRKTYKTRFEEILKTTKSTEAIERTKTTDIKLNIPKETVDKILYDLSALERENRFVVKNITLNSLAKELNTNTKLLIKNYQSF</sequence>
<keyword evidence="3" id="KW-0677">Repeat</keyword>
<dbReference type="InterPro" id="IPR051476">
    <property type="entry name" value="Bac_ResReg_Asp_Phosphatase"/>
</dbReference>
<protein>
    <submittedName>
        <fullName evidence="7">Tetratricopeptide repeat protein</fullName>
    </submittedName>
</protein>
<reference evidence="7" key="1">
    <citation type="submission" date="2021-09" db="EMBL/GenBank/DDBJ databases">
        <authorList>
            <person name="Smyrli M."/>
        </authorList>
    </citation>
    <scope>NUCLEOTIDE SEQUENCE</scope>
    <source>
        <strain evidence="7">LAR25</strain>
    </source>
</reference>
<name>A0A9X4ELS5_9FLAO</name>
<dbReference type="RefSeq" id="WP_274638772.1">
    <property type="nucleotide sequence ID" value="NZ_JAIWJY010000001.1"/>
</dbReference>
<evidence type="ECO:0000256" key="5">
    <source>
        <dbReference type="ARBA" id="ARBA00038253"/>
    </source>
</evidence>
<feature type="transmembrane region" description="Helical" evidence="6">
    <location>
        <begin position="389"/>
        <end position="408"/>
    </location>
</feature>
<organism evidence="7 8">
    <name type="scientific">Tenacibaculum larymnensis</name>
    <dbReference type="NCBI Taxonomy" id="2878201"/>
    <lineage>
        <taxon>Bacteria</taxon>
        <taxon>Pseudomonadati</taxon>
        <taxon>Bacteroidota</taxon>
        <taxon>Flavobacteriia</taxon>
        <taxon>Flavobacteriales</taxon>
        <taxon>Flavobacteriaceae</taxon>
        <taxon>Tenacibaculum</taxon>
    </lineage>
</organism>
<dbReference type="SMART" id="SM00028">
    <property type="entry name" value="TPR"/>
    <property type="match status" value="4"/>
</dbReference>
<keyword evidence="2" id="KW-0963">Cytoplasm</keyword>
<dbReference type="EMBL" id="JAIWJY010000001">
    <property type="protein sequence ID" value="MDE1205394.1"/>
    <property type="molecule type" value="Genomic_DNA"/>
</dbReference>
<evidence type="ECO:0000313" key="7">
    <source>
        <dbReference type="EMBL" id="MDE1205394.1"/>
    </source>
</evidence>
<dbReference type="PANTHER" id="PTHR46630">
    <property type="entry name" value="TETRATRICOPEPTIDE REPEAT PROTEIN 29"/>
    <property type="match status" value="1"/>
</dbReference>
<comment type="caution">
    <text evidence="7">The sequence shown here is derived from an EMBL/GenBank/DDBJ whole genome shotgun (WGS) entry which is preliminary data.</text>
</comment>
<evidence type="ECO:0000313" key="8">
    <source>
        <dbReference type="Proteomes" id="UP001149303"/>
    </source>
</evidence>
<evidence type="ECO:0000256" key="6">
    <source>
        <dbReference type="SAM" id="Phobius"/>
    </source>
</evidence>
<evidence type="ECO:0000256" key="3">
    <source>
        <dbReference type="ARBA" id="ARBA00022737"/>
    </source>
</evidence>
<keyword evidence="6" id="KW-0472">Membrane</keyword>
<keyword evidence="4" id="KW-0802">TPR repeat</keyword>
<keyword evidence="6" id="KW-1133">Transmembrane helix</keyword>
<accession>A0A9X4ELS5</accession>
<keyword evidence="6" id="KW-0812">Transmembrane</keyword>
<dbReference type="InterPro" id="IPR011990">
    <property type="entry name" value="TPR-like_helical_dom_sf"/>
</dbReference>